<protein>
    <submittedName>
        <fullName evidence="2">Demethylrebeccamycin-D-glucose O-methyltransferase</fullName>
        <ecNumber evidence="2">2.1.1.164</ecNumber>
    </submittedName>
</protein>
<dbReference type="OrthoDB" id="5642573at2"/>
<dbReference type="CDD" id="cd02440">
    <property type="entry name" value="AdoMet_MTases"/>
    <property type="match status" value="1"/>
</dbReference>
<evidence type="ECO:0000259" key="1">
    <source>
        <dbReference type="Pfam" id="PF13847"/>
    </source>
</evidence>
<dbReference type="InterPro" id="IPR025714">
    <property type="entry name" value="Methyltranfer_dom"/>
</dbReference>
<dbReference type="AlphaFoldDB" id="A0A0N7MBS9"/>
<dbReference type="Gene3D" id="3.40.50.150">
    <property type="entry name" value="Vaccinia Virus protein VP39"/>
    <property type="match status" value="1"/>
</dbReference>
<keyword evidence="3" id="KW-1185">Reference proteome</keyword>
<keyword evidence="2" id="KW-0808">Transferase</keyword>
<dbReference type="GO" id="GO:0102082">
    <property type="term" value="F:demethylrebeccamycin--D-glucose O-methyltransferase activity"/>
    <property type="evidence" value="ECO:0007669"/>
    <property type="project" value="UniProtKB-EC"/>
</dbReference>
<dbReference type="SUPFAM" id="SSF53335">
    <property type="entry name" value="S-adenosyl-L-methionine-dependent methyltransferases"/>
    <property type="match status" value="1"/>
</dbReference>
<dbReference type="GO" id="GO:0032259">
    <property type="term" value="P:methylation"/>
    <property type="evidence" value="ECO:0007669"/>
    <property type="project" value="UniProtKB-KW"/>
</dbReference>
<dbReference type="RefSeq" id="WP_058315175.1">
    <property type="nucleotide sequence ID" value="NZ_CYTO01000009.1"/>
</dbReference>
<accession>A0A0N7MBS9</accession>
<evidence type="ECO:0000313" key="3">
    <source>
        <dbReference type="Proteomes" id="UP000051184"/>
    </source>
</evidence>
<dbReference type="Pfam" id="PF13847">
    <property type="entry name" value="Methyltransf_31"/>
    <property type="match status" value="1"/>
</dbReference>
<keyword evidence="2" id="KW-0489">Methyltransferase</keyword>
<sequence>MSKSQQFWDQSASNYDNTEEKFEFIHRRSRENTKKYLRESDVVLDYGCGTGTTACEISSLVKRVRAIDISTGMIEIAKGKAAAGGVINVDFEQADIFDEQFADASFDVVLAFNMLHTVPDAKKVVQRTFELLKPGGAFISVTPCLGGKKSALVTLQIWLVRLLLKVGVIPVPIRQLKSADLDALVSDDRFDVIETEEIFKGASSYFMVAKKAT</sequence>
<reference evidence="3" key="1">
    <citation type="submission" date="2015-09" db="EMBL/GenBank/DDBJ databases">
        <authorList>
            <person name="Rodrigo-Torres Lidia"/>
            <person name="Arahal R.David."/>
        </authorList>
    </citation>
    <scope>NUCLEOTIDE SEQUENCE [LARGE SCALE GENOMIC DNA]</scope>
    <source>
        <strain evidence="3">CECT 5114</strain>
    </source>
</reference>
<dbReference type="EMBL" id="CYUE01000020">
    <property type="protein sequence ID" value="CUK26256.1"/>
    <property type="molecule type" value="Genomic_DNA"/>
</dbReference>
<evidence type="ECO:0000313" key="2">
    <source>
        <dbReference type="EMBL" id="CUK26256.1"/>
    </source>
</evidence>
<dbReference type="InterPro" id="IPR029063">
    <property type="entry name" value="SAM-dependent_MTases_sf"/>
</dbReference>
<dbReference type="PANTHER" id="PTHR43861">
    <property type="entry name" value="TRANS-ACONITATE 2-METHYLTRANSFERASE-RELATED"/>
    <property type="match status" value="1"/>
</dbReference>
<dbReference type="EC" id="2.1.1.164" evidence="2"/>
<feature type="domain" description="Methyltransferase" evidence="1">
    <location>
        <begin position="40"/>
        <end position="144"/>
    </location>
</feature>
<dbReference type="STRING" id="1715691.TA5113_00893"/>
<proteinExistence type="predicted"/>
<name>A0A0N7MBS9_9RHOB</name>
<dbReference type="Proteomes" id="UP000051184">
    <property type="component" value="Unassembled WGS sequence"/>
</dbReference>
<gene>
    <name evidence="2" type="primary">rebM</name>
    <name evidence="2" type="ORF">TA5114_02065</name>
</gene>
<dbReference type="PANTHER" id="PTHR43861:SF1">
    <property type="entry name" value="TRANS-ACONITATE 2-METHYLTRANSFERASE"/>
    <property type="match status" value="1"/>
</dbReference>
<organism evidence="2 3">
    <name type="scientific">Cognatishimia activa</name>
    <dbReference type="NCBI Taxonomy" id="1715691"/>
    <lineage>
        <taxon>Bacteria</taxon>
        <taxon>Pseudomonadati</taxon>
        <taxon>Pseudomonadota</taxon>
        <taxon>Alphaproteobacteria</taxon>
        <taxon>Rhodobacterales</taxon>
        <taxon>Paracoccaceae</taxon>
        <taxon>Cognatishimia</taxon>
    </lineage>
</organism>